<gene>
    <name evidence="2" type="ORF">HPLM_LOCUS6824</name>
</gene>
<feature type="region of interest" description="Disordered" evidence="1">
    <location>
        <begin position="24"/>
        <end position="59"/>
    </location>
</feature>
<dbReference type="Proteomes" id="UP000268014">
    <property type="component" value="Unassembled WGS sequence"/>
</dbReference>
<name>A0A0N4W986_HAEPC</name>
<proteinExistence type="predicted"/>
<dbReference type="WBParaSite" id="HPLM_0000683201-mRNA-1">
    <property type="protein sequence ID" value="HPLM_0000683201-mRNA-1"/>
    <property type="gene ID" value="HPLM_0000683201"/>
</dbReference>
<dbReference type="OrthoDB" id="5903268at2759"/>
<evidence type="ECO:0000313" key="4">
    <source>
        <dbReference type="WBParaSite" id="HPLM_0000683201-mRNA-1"/>
    </source>
</evidence>
<protein>
    <submittedName>
        <fullName evidence="2 4">Uncharacterized protein</fullName>
    </submittedName>
</protein>
<dbReference type="EMBL" id="UZAF01016555">
    <property type="protein sequence ID" value="VDO30142.1"/>
    <property type="molecule type" value="Genomic_DNA"/>
</dbReference>
<evidence type="ECO:0000313" key="2">
    <source>
        <dbReference type="EMBL" id="VDO30142.1"/>
    </source>
</evidence>
<reference evidence="2 3" key="2">
    <citation type="submission" date="2018-11" db="EMBL/GenBank/DDBJ databases">
        <authorList>
            <consortium name="Pathogen Informatics"/>
        </authorList>
    </citation>
    <scope>NUCLEOTIDE SEQUENCE [LARGE SCALE GENOMIC DNA]</scope>
    <source>
        <strain evidence="2 3">MHpl1</strain>
    </source>
</reference>
<keyword evidence="3" id="KW-1185">Reference proteome</keyword>
<accession>A0A0N4W986</accession>
<organism evidence="4">
    <name type="scientific">Haemonchus placei</name>
    <name type="common">Barber's pole worm</name>
    <dbReference type="NCBI Taxonomy" id="6290"/>
    <lineage>
        <taxon>Eukaryota</taxon>
        <taxon>Metazoa</taxon>
        <taxon>Ecdysozoa</taxon>
        <taxon>Nematoda</taxon>
        <taxon>Chromadorea</taxon>
        <taxon>Rhabditida</taxon>
        <taxon>Rhabditina</taxon>
        <taxon>Rhabditomorpha</taxon>
        <taxon>Strongyloidea</taxon>
        <taxon>Trichostrongylidae</taxon>
        <taxon>Haemonchus</taxon>
    </lineage>
</organism>
<sequence>MEGGKVHWLAVGEADEHCTRATDTFFGTSRRGPTSGLGVAPDPRGGGEPPEFSDSGGDRFVNASRTARAQVRARTFRERGARASYRSRWAGGHRAALPPSVCHRTCRCTGSYPTPAGESRGTWRKKMAAVKWEMTRAP</sequence>
<evidence type="ECO:0000313" key="3">
    <source>
        <dbReference type="Proteomes" id="UP000268014"/>
    </source>
</evidence>
<dbReference type="AlphaFoldDB" id="A0A0N4W986"/>
<evidence type="ECO:0000256" key="1">
    <source>
        <dbReference type="SAM" id="MobiDB-lite"/>
    </source>
</evidence>
<reference evidence="4" key="1">
    <citation type="submission" date="2017-02" db="UniProtKB">
        <authorList>
            <consortium name="WormBaseParasite"/>
        </authorList>
    </citation>
    <scope>IDENTIFICATION</scope>
</reference>